<gene>
    <name evidence="1" type="ORF">GMO_21130</name>
</gene>
<keyword evidence="2" id="KW-1185">Reference proteome</keyword>
<reference evidence="1 2" key="1">
    <citation type="submission" date="2011-10" db="EMBL/GenBank/DDBJ databases">
        <title>Genome sequence of Gluconobacter morbifer G707, isolated from Drosophila gut.</title>
        <authorList>
            <person name="Lee W.-J."/>
            <person name="Kim E.-K."/>
        </authorList>
    </citation>
    <scope>NUCLEOTIDE SEQUENCE [LARGE SCALE GENOMIC DNA]</scope>
    <source>
        <strain evidence="1 2">G707</strain>
    </source>
</reference>
<dbReference type="Proteomes" id="UP000004949">
    <property type="component" value="Unassembled WGS sequence"/>
</dbReference>
<dbReference type="STRING" id="1088869.GMO_21130"/>
<organism evidence="1 2">
    <name type="scientific">Gluconobacter morbifer G707</name>
    <dbReference type="NCBI Taxonomy" id="1088869"/>
    <lineage>
        <taxon>Bacteria</taxon>
        <taxon>Pseudomonadati</taxon>
        <taxon>Pseudomonadota</taxon>
        <taxon>Alphaproteobacteria</taxon>
        <taxon>Acetobacterales</taxon>
        <taxon>Acetobacteraceae</taxon>
        <taxon>Gluconobacter</taxon>
    </lineage>
</organism>
<dbReference type="EMBL" id="AGQV01000007">
    <property type="protein sequence ID" value="EHH67660.1"/>
    <property type="molecule type" value="Genomic_DNA"/>
</dbReference>
<sequence length="43" mass="4689">MWVSPDVAADDLSGVVLMQSRVPLSAGVCLQEISDIMRCILLR</sequence>
<protein>
    <submittedName>
        <fullName evidence="1">Uncharacterized protein</fullName>
    </submittedName>
</protein>
<comment type="caution">
    <text evidence="1">The sequence shown here is derived from an EMBL/GenBank/DDBJ whole genome shotgun (WGS) entry which is preliminary data.</text>
</comment>
<evidence type="ECO:0000313" key="2">
    <source>
        <dbReference type="Proteomes" id="UP000004949"/>
    </source>
</evidence>
<proteinExistence type="predicted"/>
<name>G6XKU7_9PROT</name>
<accession>G6XKU7</accession>
<evidence type="ECO:0000313" key="1">
    <source>
        <dbReference type="EMBL" id="EHH67660.1"/>
    </source>
</evidence>
<dbReference type="PATRIC" id="fig|1088869.3.peg.2107"/>
<dbReference type="AlphaFoldDB" id="G6XKU7"/>